<evidence type="ECO:0000313" key="1">
    <source>
        <dbReference type="EMBL" id="OGN27225.1"/>
    </source>
</evidence>
<dbReference type="EMBL" id="MGKO01000014">
    <property type="protein sequence ID" value="OGN27225.1"/>
    <property type="molecule type" value="Genomic_DNA"/>
</dbReference>
<sequence>MKSKTLTVSINSNPKKVYEFISNLENMPKWAKTFCGSITKSNGEWIIETPQGPMGIKIAPKNDLGILDHTVIPAPGVEVFVPMRVVPNGGGSEVVFTLFQQPDMSVENFAKDQEMVEQDLATLKQVMERSSDQ</sequence>
<dbReference type="Gene3D" id="3.30.530.20">
    <property type="match status" value="1"/>
</dbReference>
<organism evidence="1 2">
    <name type="scientific">Candidatus Yanofskybacteria bacterium RIFCSPLOWO2_01_FULL_49_17</name>
    <dbReference type="NCBI Taxonomy" id="1802700"/>
    <lineage>
        <taxon>Bacteria</taxon>
        <taxon>Candidatus Yanofskyibacteriota</taxon>
    </lineage>
</organism>
<dbReference type="Proteomes" id="UP000178444">
    <property type="component" value="Unassembled WGS sequence"/>
</dbReference>
<dbReference type="AlphaFoldDB" id="A0A1F8GP87"/>
<reference evidence="1 2" key="1">
    <citation type="journal article" date="2016" name="Nat. Commun.">
        <title>Thousands of microbial genomes shed light on interconnected biogeochemical processes in an aquifer system.</title>
        <authorList>
            <person name="Anantharaman K."/>
            <person name="Brown C.T."/>
            <person name="Hug L.A."/>
            <person name="Sharon I."/>
            <person name="Castelle C.J."/>
            <person name="Probst A.J."/>
            <person name="Thomas B.C."/>
            <person name="Singh A."/>
            <person name="Wilkins M.J."/>
            <person name="Karaoz U."/>
            <person name="Brodie E.L."/>
            <person name="Williams K.H."/>
            <person name="Hubbard S.S."/>
            <person name="Banfield J.F."/>
        </authorList>
    </citation>
    <scope>NUCLEOTIDE SEQUENCE [LARGE SCALE GENOMIC DNA]</scope>
</reference>
<dbReference type="InterPro" id="IPR023393">
    <property type="entry name" value="START-like_dom_sf"/>
</dbReference>
<comment type="caution">
    <text evidence="1">The sequence shown here is derived from an EMBL/GenBank/DDBJ whole genome shotgun (WGS) entry which is preliminary data.</text>
</comment>
<name>A0A1F8GP87_9BACT</name>
<proteinExistence type="predicted"/>
<evidence type="ECO:0008006" key="3">
    <source>
        <dbReference type="Google" id="ProtNLM"/>
    </source>
</evidence>
<dbReference type="SUPFAM" id="SSF55961">
    <property type="entry name" value="Bet v1-like"/>
    <property type="match status" value="1"/>
</dbReference>
<gene>
    <name evidence="1" type="ORF">A2941_02390</name>
</gene>
<accession>A0A1F8GP87</accession>
<protein>
    <recommendedName>
        <fullName evidence="3">Polyketide cyclase</fullName>
    </recommendedName>
</protein>
<evidence type="ECO:0000313" key="2">
    <source>
        <dbReference type="Proteomes" id="UP000178444"/>
    </source>
</evidence>